<dbReference type="AlphaFoldDB" id="F6BCG0"/>
<evidence type="ECO:0000313" key="2">
    <source>
        <dbReference type="EMBL" id="AEF96171.1"/>
    </source>
</evidence>
<accession>F6BCG0</accession>
<name>F6BCG0_METIK</name>
<evidence type="ECO:0000313" key="3">
    <source>
        <dbReference type="Proteomes" id="UP000009227"/>
    </source>
</evidence>
<organism evidence="3">
    <name type="scientific">Methanotorris igneus (strain DSM 5666 / JCM 11834 / Kol 5)</name>
    <dbReference type="NCBI Taxonomy" id="880724"/>
    <lineage>
        <taxon>Archaea</taxon>
        <taxon>Methanobacteriati</taxon>
        <taxon>Methanobacteriota</taxon>
        <taxon>Methanomada group</taxon>
        <taxon>Methanococci</taxon>
        <taxon>Methanococcales</taxon>
        <taxon>Methanocaldococcaceae</taxon>
        <taxon>Methanotorris</taxon>
    </lineage>
</organism>
<dbReference type="KEGG" id="mig:Metig_0621"/>
<protein>
    <recommendedName>
        <fullName evidence="4">DUF531 domain-containing protein</fullName>
    </recommendedName>
</protein>
<dbReference type="EMBL" id="CP002737">
    <property type="protein sequence ID" value="AEF96171.1"/>
    <property type="molecule type" value="Genomic_DNA"/>
</dbReference>
<dbReference type="STRING" id="880724.Metig_0621"/>
<proteinExistence type="predicted"/>
<evidence type="ECO:0008006" key="4">
    <source>
        <dbReference type="Google" id="ProtNLM"/>
    </source>
</evidence>
<keyword evidence="3" id="KW-1185">Reference proteome</keyword>
<dbReference type="Pfam" id="PF04407">
    <property type="entry name" value="DUF531"/>
    <property type="match status" value="1"/>
</dbReference>
<sequence length="221" mass="25287">MLFATTNFLFLMLFLYFYYLIMKVSMLLIIYVIFCFLLILKVIFMQKKSLKRMTLILYNSYDKNRWHEAHKRAIARAAPICYAFDCNLAIMEFPCKKEDILSIETTIGNSGEYLHKLIEKNRFLIIDKYLPQLGIPIVATSKPDKKKAITPMDVVNLLTKKPCGILVGLGRHGLPKDIVKMGEYHLDITGKGVSLETCTAIATIPAVISTYINAKFGYQQQ</sequence>
<keyword evidence="1" id="KW-0472">Membrane</keyword>
<dbReference type="HOGENOM" id="CLU_108786_0_0_2"/>
<gene>
    <name evidence="2" type="ordered locus">Metig_0621</name>
</gene>
<dbReference type="InterPro" id="IPR007501">
    <property type="entry name" value="DUF531"/>
</dbReference>
<evidence type="ECO:0000256" key="1">
    <source>
        <dbReference type="SAM" id="Phobius"/>
    </source>
</evidence>
<keyword evidence="1" id="KW-0812">Transmembrane</keyword>
<keyword evidence="1" id="KW-1133">Transmembrane helix</keyword>
<dbReference type="Proteomes" id="UP000009227">
    <property type="component" value="Chromosome"/>
</dbReference>
<reference evidence="2 3" key="1">
    <citation type="submission" date="2011-05" db="EMBL/GenBank/DDBJ databases">
        <title>Complete sequence of Methanotorris igneus Kol 5.</title>
        <authorList>
            <consortium name="US DOE Joint Genome Institute"/>
            <person name="Lucas S."/>
            <person name="Han J."/>
            <person name="Lapidus A."/>
            <person name="Cheng J.-F."/>
            <person name="Goodwin L."/>
            <person name="Pitluck S."/>
            <person name="Peters L."/>
            <person name="Mikhailova N."/>
            <person name="Chertkov O."/>
            <person name="Han C."/>
            <person name="Tapia R."/>
            <person name="Land M."/>
            <person name="Hauser L."/>
            <person name="Kyrpides N."/>
            <person name="Ivanova N."/>
            <person name="Pagani I."/>
            <person name="Sieprawska-Lupa M."/>
            <person name="Whitman W."/>
            <person name="Woyke T."/>
        </authorList>
    </citation>
    <scope>NUCLEOTIDE SEQUENCE [LARGE SCALE GENOMIC DNA]</scope>
    <source>
        <strain evidence="3">DSM 5666 / JCM 11834 / Kol 5</strain>
    </source>
</reference>
<feature type="transmembrane region" description="Helical" evidence="1">
    <location>
        <begin position="16"/>
        <end position="44"/>
    </location>
</feature>